<evidence type="ECO:0000313" key="1">
    <source>
        <dbReference type="EMBL" id="PZW22440.1"/>
    </source>
</evidence>
<dbReference type="PIRSF" id="PIRSF001439">
    <property type="entry name" value="CryM"/>
    <property type="match status" value="1"/>
</dbReference>
<dbReference type="InterPro" id="IPR003462">
    <property type="entry name" value="ODC_Mu_crystall"/>
</dbReference>
<evidence type="ECO:0000313" key="2">
    <source>
        <dbReference type="Proteomes" id="UP000248806"/>
    </source>
</evidence>
<dbReference type="InterPro" id="IPR023401">
    <property type="entry name" value="ODC_N"/>
</dbReference>
<dbReference type="GO" id="GO:0005737">
    <property type="term" value="C:cytoplasm"/>
    <property type="evidence" value="ECO:0007669"/>
    <property type="project" value="TreeGrafter"/>
</dbReference>
<dbReference type="Pfam" id="PF02423">
    <property type="entry name" value="OCD_Mu_crystall"/>
    <property type="match status" value="1"/>
</dbReference>
<dbReference type="Proteomes" id="UP000248806">
    <property type="component" value="Unassembled WGS sequence"/>
</dbReference>
<organism evidence="1 2">
    <name type="scientific">Thermosporothrix hazakensis</name>
    <dbReference type="NCBI Taxonomy" id="644383"/>
    <lineage>
        <taxon>Bacteria</taxon>
        <taxon>Bacillati</taxon>
        <taxon>Chloroflexota</taxon>
        <taxon>Ktedonobacteria</taxon>
        <taxon>Ktedonobacterales</taxon>
        <taxon>Thermosporotrichaceae</taxon>
        <taxon>Thermosporothrix</taxon>
    </lineage>
</organism>
<gene>
    <name evidence="1" type="ORF">EI42_05462</name>
</gene>
<dbReference type="EMBL" id="QKUF01000033">
    <property type="protein sequence ID" value="PZW22440.1"/>
    <property type="molecule type" value="Genomic_DNA"/>
</dbReference>
<dbReference type="Gene3D" id="3.40.50.720">
    <property type="entry name" value="NAD(P)-binding Rossmann-like Domain"/>
    <property type="match status" value="1"/>
</dbReference>
<dbReference type="RefSeq" id="WP_111325752.1">
    <property type="nucleotide sequence ID" value="NZ_BIFX01000001.1"/>
</dbReference>
<protein>
    <submittedName>
        <fullName evidence="1">Ornithine cyclodeaminase</fullName>
    </submittedName>
</protein>
<dbReference type="Gene3D" id="3.30.1780.10">
    <property type="entry name" value="ornithine cyclodeaminase, domain 1"/>
    <property type="match status" value="1"/>
</dbReference>
<dbReference type="PANTHER" id="PTHR13812">
    <property type="entry name" value="KETIMINE REDUCTASE MU-CRYSTALLIN"/>
    <property type="match status" value="1"/>
</dbReference>
<dbReference type="AlphaFoldDB" id="A0A326TYK1"/>
<sequence>MTLLLSRSEVEPFLQPGPILEALRCAFPAYSLKRSAAALRVRAEVPGKTGARAIVLMPGVLEDIPAYTVKVHAKVPGMQPAIQGVLLLHDLHTGRLLAVMDSTAITALRTGLCGALAADVLARSDASRVAIIGAGVQGRLQLRCLRLVRSLSQVRVFDVEPQEAYRFAQEMREELHISVLVETSVEAAVRDAEIIVTVTWAREPFLFASMVQPGTHISTLGPDEPGKCEVGADLLQHSLFVCDDRALAVSMGAIGGAGLDEQAIDAELGEVLAGVKAGRSFAEQLTVYGGVGLAFQDLVACWHVYQEALRAGQGQTIDFLG</sequence>
<dbReference type="OrthoDB" id="9792005at2"/>
<reference evidence="1 2" key="1">
    <citation type="submission" date="2018-06" db="EMBL/GenBank/DDBJ databases">
        <title>Genomic Encyclopedia of Archaeal and Bacterial Type Strains, Phase II (KMG-II): from individual species to whole genera.</title>
        <authorList>
            <person name="Goeker M."/>
        </authorList>
    </citation>
    <scope>NUCLEOTIDE SEQUENCE [LARGE SCALE GENOMIC DNA]</scope>
    <source>
        <strain evidence="1 2">ATCC BAA-1881</strain>
    </source>
</reference>
<comment type="caution">
    <text evidence="1">The sequence shown here is derived from an EMBL/GenBank/DDBJ whole genome shotgun (WGS) entry which is preliminary data.</text>
</comment>
<proteinExistence type="predicted"/>
<dbReference type="InterPro" id="IPR036291">
    <property type="entry name" value="NAD(P)-bd_dom_sf"/>
</dbReference>
<dbReference type="SUPFAM" id="SSF51735">
    <property type="entry name" value="NAD(P)-binding Rossmann-fold domains"/>
    <property type="match status" value="1"/>
</dbReference>
<accession>A0A326TYK1</accession>
<dbReference type="PANTHER" id="PTHR13812:SF19">
    <property type="entry name" value="KETIMINE REDUCTASE MU-CRYSTALLIN"/>
    <property type="match status" value="1"/>
</dbReference>
<name>A0A326TYK1_THEHA</name>
<keyword evidence="2" id="KW-1185">Reference proteome</keyword>